<gene>
    <name evidence="5" type="ORF">HAL011_09130</name>
    <name evidence="6" type="ORF">HAL013_00110</name>
    <name evidence="7" type="ORF">HAL09_01050</name>
</gene>
<evidence type="ECO:0000256" key="1">
    <source>
        <dbReference type="ARBA" id="ARBA00022884"/>
    </source>
</evidence>
<sequence>MRLDQFLVQRGVATSREHAKSLILKGQIGLGLRPSLQITDKLATQLQTLKPQPKRFVGRAGEKLWGFLEQHPLDCQNKVVLDVGSSTGGFAQVLLEKGAGRVVCVDVGQGQLAKELRENPKIELHESCDIRAFQPSQIYDLLVCDVSFISLRLLLATLAPLSSQLLLLFKPQFEVGLRVKRNKKGVVLDQAAINQSLQEFLTLAQNLGLKVCCVCESALKGKAGNVEIFILLERG</sequence>
<dbReference type="PROSITE" id="PS50889">
    <property type="entry name" value="S4"/>
    <property type="match status" value="1"/>
</dbReference>
<dbReference type="OrthoDB" id="9784736at2"/>
<dbReference type="InterPro" id="IPR004538">
    <property type="entry name" value="Hemolysin_A/TlyA"/>
</dbReference>
<comment type="similarity">
    <text evidence="2">Belongs to the TlyA family.</text>
</comment>
<dbReference type="InterPro" id="IPR002877">
    <property type="entry name" value="RNA_MeTrfase_FtsJ_dom"/>
</dbReference>
<reference evidence="8" key="3">
    <citation type="submission" date="2014-12" db="EMBL/GenBank/DDBJ databases">
        <authorList>
            <person name="Smet A."/>
        </authorList>
    </citation>
    <scope>NUCLEOTIDE SEQUENCE [LARGE SCALE GENOMIC DNA]</scope>
</reference>
<dbReference type="PANTHER" id="PTHR32319:SF0">
    <property type="entry name" value="BACTERIAL HEMOLYSIN-LIKE PROTEIN"/>
    <property type="match status" value="1"/>
</dbReference>
<dbReference type="EMBL" id="CDML01000032">
    <property type="protein sequence ID" value="CRF41129.1"/>
    <property type="molecule type" value="Genomic_DNA"/>
</dbReference>
<reference evidence="9 10" key="2">
    <citation type="submission" date="2014-12" db="EMBL/GenBank/DDBJ databases">
        <authorList>
            <person name="Jaenicke S."/>
        </authorList>
    </citation>
    <scope>NUCLEOTIDE SEQUENCE [LARGE SCALE GENOMIC DNA]</scope>
</reference>
<proteinExistence type="inferred from homology"/>
<organism evidence="5 8">
    <name type="scientific">Helicobacter ailurogastricus</name>
    <dbReference type="NCBI Taxonomy" id="1578720"/>
    <lineage>
        <taxon>Bacteria</taxon>
        <taxon>Pseudomonadati</taxon>
        <taxon>Campylobacterota</taxon>
        <taxon>Epsilonproteobacteria</taxon>
        <taxon>Campylobacterales</taxon>
        <taxon>Helicobacteraceae</taxon>
        <taxon>Helicobacter</taxon>
    </lineage>
</organism>
<dbReference type="AlphaFoldDB" id="A0A0K2X8T3"/>
<reference evidence="5" key="1">
    <citation type="submission" date="2014-12" db="EMBL/GenBank/DDBJ databases">
        <title>Whole genome sequences of four Staphylococcus schleiferi canine isolates.</title>
        <authorList>
            <person name="Misic A.M."/>
            <person name="Cain C."/>
            <person name="Morris D.O."/>
            <person name="Rankin S."/>
            <person name="Beiting D."/>
        </authorList>
    </citation>
    <scope>NUCLEOTIDE SEQUENCE</scope>
    <source>
        <strain evidence="5">ASB11</strain>
        <strain evidence="6">ASB13</strain>
        <strain evidence="7">ASB9</strain>
    </source>
</reference>
<evidence type="ECO:0000256" key="2">
    <source>
        <dbReference type="ARBA" id="ARBA00029460"/>
    </source>
</evidence>
<keyword evidence="5" id="KW-0489">Methyltransferase</keyword>
<dbReference type="Proteomes" id="UP000038622">
    <property type="component" value="Unassembled WGS sequence"/>
</dbReference>
<evidence type="ECO:0000313" key="10">
    <source>
        <dbReference type="Proteomes" id="UP000045175"/>
    </source>
</evidence>
<dbReference type="GO" id="GO:0032259">
    <property type="term" value="P:methylation"/>
    <property type="evidence" value="ECO:0007669"/>
    <property type="project" value="UniProtKB-KW"/>
</dbReference>
<feature type="domain" description="Ribosomal RNA methyltransferase FtsJ" evidence="4">
    <location>
        <begin position="56"/>
        <end position="233"/>
    </location>
</feature>
<dbReference type="InterPro" id="IPR036986">
    <property type="entry name" value="S4_RNA-bd_sf"/>
</dbReference>
<accession>A0A0K2X8T3</accession>
<dbReference type="GO" id="GO:0008168">
    <property type="term" value="F:methyltransferase activity"/>
    <property type="evidence" value="ECO:0007669"/>
    <property type="project" value="UniProtKB-KW"/>
</dbReference>
<evidence type="ECO:0000313" key="9">
    <source>
        <dbReference type="Proteomes" id="UP000041394"/>
    </source>
</evidence>
<dbReference type="STRING" id="1578720.HAL011_09130"/>
<evidence type="ECO:0000256" key="3">
    <source>
        <dbReference type="PROSITE-ProRule" id="PRU00182"/>
    </source>
</evidence>
<evidence type="ECO:0000313" key="5">
    <source>
        <dbReference type="EMBL" id="CRF41129.1"/>
    </source>
</evidence>
<dbReference type="InterPro" id="IPR029063">
    <property type="entry name" value="SAM-dependent_MTases_sf"/>
</dbReference>
<dbReference type="RefSeq" id="WP_053940568.1">
    <property type="nucleotide sequence ID" value="NZ_CDMH01000001.1"/>
</dbReference>
<dbReference type="GO" id="GO:0003723">
    <property type="term" value="F:RNA binding"/>
    <property type="evidence" value="ECO:0007669"/>
    <property type="project" value="UniProtKB-KW"/>
</dbReference>
<keyword evidence="1 3" id="KW-0694">RNA-binding</keyword>
<dbReference type="EMBL" id="CDMH01000001">
    <property type="protein sequence ID" value="CRF41869.1"/>
    <property type="molecule type" value="Genomic_DNA"/>
</dbReference>
<dbReference type="Proteomes" id="UP000041394">
    <property type="component" value="Unassembled WGS sequence"/>
</dbReference>
<protein>
    <submittedName>
        <fullName evidence="5">RNA binding methyltransferase FtsJ like</fullName>
    </submittedName>
</protein>
<dbReference type="NCBIfam" id="TIGR00478">
    <property type="entry name" value="tly"/>
    <property type="match status" value="1"/>
</dbReference>
<dbReference type="EMBL" id="CDMN01000004">
    <property type="protein sequence ID" value="CRF43561.1"/>
    <property type="molecule type" value="Genomic_DNA"/>
</dbReference>
<dbReference type="PANTHER" id="PTHR32319">
    <property type="entry name" value="BACTERIAL HEMOLYSIN-LIKE PROTEIN"/>
    <property type="match status" value="1"/>
</dbReference>
<dbReference type="Proteomes" id="UP000045175">
    <property type="component" value="Unassembled WGS sequence"/>
</dbReference>
<evidence type="ECO:0000259" key="4">
    <source>
        <dbReference type="Pfam" id="PF01728"/>
    </source>
</evidence>
<keyword evidence="8" id="KW-1185">Reference proteome</keyword>
<dbReference type="InterPro" id="IPR047048">
    <property type="entry name" value="TlyA"/>
</dbReference>
<dbReference type="Pfam" id="PF01728">
    <property type="entry name" value="FtsJ"/>
    <property type="match status" value="1"/>
</dbReference>
<keyword evidence="5" id="KW-0808">Transferase</keyword>
<dbReference type="Gene3D" id="3.10.290.10">
    <property type="entry name" value="RNA-binding S4 domain"/>
    <property type="match status" value="1"/>
</dbReference>
<dbReference type="CDD" id="cd02440">
    <property type="entry name" value="AdoMet_MTases"/>
    <property type="match status" value="1"/>
</dbReference>
<dbReference type="Gene3D" id="3.40.50.150">
    <property type="entry name" value="Vaccinia Virus protein VP39"/>
    <property type="match status" value="1"/>
</dbReference>
<evidence type="ECO:0000313" key="6">
    <source>
        <dbReference type="EMBL" id="CRF41869.1"/>
    </source>
</evidence>
<name>A0A0K2X8T3_9HELI</name>
<evidence type="ECO:0000313" key="8">
    <source>
        <dbReference type="Proteomes" id="UP000038622"/>
    </source>
</evidence>
<dbReference type="SUPFAM" id="SSF53335">
    <property type="entry name" value="S-adenosyl-L-methionine-dependent methyltransferases"/>
    <property type="match status" value="1"/>
</dbReference>
<evidence type="ECO:0000313" key="7">
    <source>
        <dbReference type="EMBL" id="CRF43561.1"/>
    </source>
</evidence>